<comment type="caution">
    <text evidence="6">The sequence shown here is derived from an EMBL/GenBank/DDBJ whole genome shotgun (WGS) entry which is preliminary data.</text>
</comment>
<dbReference type="InterPro" id="IPR003593">
    <property type="entry name" value="AAA+_ATPase"/>
</dbReference>
<evidence type="ECO:0000256" key="3">
    <source>
        <dbReference type="ARBA" id="ARBA00022741"/>
    </source>
</evidence>
<feature type="domain" description="ABC transporter" evidence="5">
    <location>
        <begin position="13"/>
        <end position="258"/>
    </location>
</feature>
<evidence type="ECO:0000313" key="6">
    <source>
        <dbReference type="EMBL" id="CAG7608743.1"/>
    </source>
</evidence>
<keyword evidence="2" id="KW-0813">Transport</keyword>
<evidence type="ECO:0000259" key="5">
    <source>
        <dbReference type="PROSITE" id="PS50893"/>
    </source>
</evidence>
<keyword evidence="7" id="KW-1185">Reference proteome</keyword>
<dbReference type="CDD" id="cd03257">
    <property type="entry name" value="ABC_NikE_OppD_transporters"/>
    <property type="match status" value="1"/>
</dbReference>
<dbReference type="InterPro" id="IPR017871">
    <property type="entry name" value="ABC_transporter-like_CS"/>
</dbReference>
<dbReference type="RefSeq" id="WP_218114760.1">
    <property type="nucleotide sequence ID" value="NZ_CAJVAP010000010.1"/>
</dbReference>
<dbReference type="GO" id="GO:0015833">
    <property type="term" value="P:peptide transport"/>
    <property type="evidence" value="ECO:0007669"/>
    <property type="project" value="InterPro"/>
</dbReference>
<evidence type="ECO:0000256" key="1">
    <source>
        <dbReference type="ARBA" id="ARBA00005417"/>
    </source>
</evidence>
<accession>A0A916NVL1</accession>
<dbReference type="PROSITE" id="PS50893">
    <property type="entry name" value="ABC_TRANSPORTER_2"/>
    <property type="match status" value="1"/>
</dbReference>
<dbReference type="NCBIfam" id="TIGR01727">
    <property type="entry name" value="oligo_HPY"/>
    <property type="match status" value="1"/>
</dbReference>
<sequence>MIGSDAAKPLLSVRSASIEYKRGDRSIVKAVNDVSFELKPGEIVGIVGESGCGKSTLAKGIMGLAPLAAGSIEFDGTTVGRLGRRKRDERLLPVQMIFQDSAAALNPRRTIGAQISEVIASRIKNRGERGVNVINEIADLLRKVGLPPAAAMKYSHEFSGGQKQRIALARALASKPKVLVADEPISALDASAQAYAAKLLVEVCREEGIALLFISHDLAVVRAITERVIVMYLGRVFEQGPTREVWGDPKHPYAKALIGAIPVPDGSGRKPVTLTGEVPDPANAPSGCVFHPRCPARFEGCDRVEPVLVQLGGSRAAACRLLENRVDVELETVG</sequence>
<dbReference type="EMBL" id="CAJVAP010000010">
    <property type="protein sequence ID" value="CAG7608743.1"/>
    <property type="molecule type" value="Genomic_DNA"/>
</dbReference>
<keyword evidence="4 6" id="KW-0067">ATP-binding</keyword>
<name>A0A916NVL1_9MICO</name>
<reference evidence="6" key="1">
    <citation type="submission" date="2021-06" db="EMBL/GenBank/DDBJ databases">
        <authorList>
            <person name="Criscuolo A."/>
        </authorList>
    </citation>
    <scope>NUCLEOTIDE SEQUENCE</scope>
    <source>
        <strain evidence="6">CIP111803</strain>
    </source>
</reference>
<keyword evidence="3" id="KW-0547">Nucleotide-binding</keyword>
<dbReference type="Pfam" id="PF08352">
    <property type="entry name" value="oligo_HPY"/>
    <property type="match status" value="1"/>
</dbReference>
<protein>
    <submittedName>
        <fullName evidence="6">Vitamin B12 import ATP-binding protein BtuD</fullName>
    </submittedName>
</protein>
<evidence type="ECO:0000256" key="2">
    <source>
        <dbReference type="ARBA" id="ARBA00022448"/>
    </source>
</evidence>
<dbReference type="PANTHER" id="PTHR43776:SF7">
    <property type="entry name" value="D,D-DIPEPTIDE TRANSPORT ATP-BINDING PROTEIN DDPF-RELATED"/>
    <property type="match status" value="1"/>
</dbReference>
<dbReference type="InterPro" id="IPR050319">
    <property type="entry name" value="ABC_transp_ATP-bind"/>
</dbReference>
<dbReference type="GO" id="GO:0055085">
    <property type="term" value="P:transmembrane transport"/>
    <property type="evidence" value="ECO:0007669"/>
    <property type="project" value="UniProtKB-ARBA"/>
</dbReference>
<dbReference type="Pfam" id="PF00005">
    <property type="entry name" value="ABC_tran"/>
    <property type="match status" value="1"/>
</dbReference>
<dbReference type="InterPro" id="IPR003439">
    <property type="entry name" value="ABC_transporter-like_ATP-bd"/>
</dbReference>
<evidence type="ECO:0000256" key="4">
    <source>
        <dbReference type="ARBA" id="ARBA00022840"/>
    </source>
</evidence>
<comment type="similarity">
    <text evidence="1">Belongs to the ABC transporter superfamily.</text>
</comment>
<proteinExistence type="inferred from homology"/>
<dbReference type="AlphaFoldDB" id="A0A916NVL1"/>
<dbReference type="PANTHER" id="PTHR43776">
    <property type="entry name" value="TRANSPORT ATP-BINDING PROTEIN"/>
    <property type="match status" value="1"/>
</dbReference>
<dbReference type="InterPro" id="IPR013563">
    <property type="entry name" value="Oligopep_ABC_C"/>
</dbReference>
<organism evidence="6 7">
    <name type="scientific">Leucobacter soli</name>
    <dbReference type="NCBI Taxonomy" id="2812850"/>
    <lineage>
        <taxon>Bacteria</taxon>
        <taxon>Bacillati</taxon>
        <taxon>Actinomycetota</taxon>
        <taxon>Actinomycetes</taxon>
        <taxon>Micrococcales</taxon>
        <taxon>Microbacteriaceae</taxon>
        <taxon>Leucobacter</taxon>
    </lineage>
</organism>
<dbReference type="PROSITE" id="PS00211">
    <property type="entry name" value="ABC_TRANSPORTER_1"/>
    <property type="match status" value="1"/>
</dbReference>
<gene>
    <name evidence="6" type="primary">btuD_9</name>
    <name evidence="6" type="ORF">LEUCIP111803_01149</name>
</gene>
<evidence type="ECO:0000313" key="7">
    <source>
        <dbReference type="Proteomes" id="UP000693892"/>
    </source>
</evidence>
<dbReference type="FunFam" id="3.40.50.300:FF:000016">
    <property type="entry name" value="Oligopeptide ABC transporter ATP-binding component"/>
    <property type="match status" value="1"/>
</dbReference>
<dbReference type="GO" id="GO:0016887">
    <property type="term" value="F:ATP hydrolysis activity"/>
    <property type="evidence" value="ECO:0007669"/>
    <property type="project" value="InterPro"/>
</dbReference>
<dbReference type="GO" id="GO:0005524">
    <property type="term" value="F:ATP binding"/>
    <property type="evidence" value="ECO:0007669"/>
    <property type="project" value="UniProtKB-KW"/>
</dbReference>
<dbReference type="Proteomes" id="UP000693892">
    <property type="component" value="Unassembled WGS sequence"/>
</dbReference>
<dbReference type="SMART" id="SM00382">
    <property type="entry name" value="AAA"/>
    <property type="match status" value="1"/>
</dbReference>